<feature type="domain" description="DDH" evidence="1">
    <location>
        <begin position="83"/>
        <end position="231"/>
    </location>
</feature>
<reference evidence="2" key="1">
    <citation type="submission" date="2020-02" db="EMBL/GenBank/DDBJ databases">
        <authorList>
            <person name="Meier V. D."/>
        </authorList>
    </citation>
    <scope>NUCLEOTIDE SEQUENCE</scope>
    <source>
        <strain evidence="2">AVDCRST_MAG17</strain>
    </source>
</reference>
<dbReference type="EMBL" id="CADCVV010000095">
    <property type="protein sequence ID" value="CAA9500014.1"/>
    <property type="molecule type" value="Genomic_DNA"/>
</dbReference>
<evidence type="ECO:0000313" key="2">
    <source>
        <dbReference type="EMBL" id="CAA9500014.1"/>
    </source>
</evidence>
<sequence>MARMSPSSIRWDCRPYSGAAASALEGELGVSSTVAAILARRGHDSPVEADRFLRAEERHDPFAFAGMRATCELLLSHVARGSRIVIHGDYDVDGVSSTAILVNALRRLGADPAWHLPSRFDGGYGLSVATVEELARAGTDLLIAVDCGITSAPEIDTARALGLDAVVVDHHRPAERLPDCPIVHPTVSGYPFADLCAAGVALKLAEALAATAGEDPSRAEEEDLDLVALATVADLVSMRGENRRLVRAGLRALARTGKPGLRALMAVSSLDPGRLDAGSVGFRLAPRLNAAGRLGRADGALELL</sequence>
<gene>
    <name evidence="2" type="ORF">AVDCRST_MAG17-1317</name>
</gene>
<dbReference type="Gene3D" id="3.90.1640.30">
    <property type="match status" value="1"/>
</dbReference>
<dbReference type="SUPFAM" id="SSF64182">
    <property type="entry name" value="DHH phosphoesterases"/>
    <property type="match status" value="1"/>
</dbReference>
<name>A0A6J4SI62_9ACTN</name>
<accession>A0A6J4SI62</accession>
<organism evidence="2">
    <name type="scientific">uncultured Solirubrobacterales bacterium</name>
    <dbReference type="NCBI Taxonomy" id="768556"/>
    <lineage>
        <taxon>Bacteria</taxon>
        <taxon>Bacillati</taxon>
        <taxon>Actinomycetota</taxon>
        <taxon>Thermoleophilia</taxon>
        <taxon>Solirubrobacterales</taxon>
        <taxon>environmental samples</taxon>
    </lineage>
</organism>
<dbReference type="InterPro" id="IPR001667">
    <property type="entry name" value="DDH_dom"/>
</dbReference>
<dbReference type="PANTHER" id="PTHR30255:SF2">
    <property type="entry name" value="SINGLE-STRANDED-DNA-SPECIFIC EXONUCLEASE RECJ"/>
    <property type="match status" value="1"/>
</dbReference>
<dbReference type="AlphaFoldDB" id="A0A6J4SI62"/>
<protein>
    <submittedName>
        <fullName evidence="2">RecJ</fullName>
    </submittedName>
</protein>
<dbReference type="PANTHER" id="PTHR30255">
    <property type="entry name" value="SINGLE-STRANDED-DNA-SPECIFIC EXONUCLEASE RECJ"/>
    <property type="match status" value="1"/>
</dbReference>
<feature type="non-terminal residue" evidence="2">
    <location>
        <position position="304"/>
    </location>
</feature>
<dbReference type="GO" id="GO:0004527">
    <property type="term" value="F:exonuclease activity"/>
    <property type="evidence" value="ECO:0007669"/>
    <property type="project" value="UniProtKB-KW"/>
</dbReference>
<proteinExistence type="predicted"/>
<dbReference type="InterPro" id="IPR038763">
    <property type="entry name" value="DHH_sf"/>
</dbReference>
<dbReference type="InterPro" id="IPR051673">
    <property type="entry name" value="SSDNA_exonuclease_RecJ"/>
</dbReference>
<dbReference type="Pfam" id="PF01368">
    <property type="entry name" value="DHH"/>
    <property type="match status" value="1"/>
</dbReference>
<evidence type="ECO:0000259" key="1">
    <source>
        <dbReference type="Pfam" id="PF01368"/>
    </source>
</evidence>